<evidence type="ECO:0000313" key="5">
    <source>
        <dbReference type="Proteomes" id="UP000250140"/>
    </source>
</evidence>
<dbReference type="InterPro" id="IPR056681">
    <property type="entry name" value="DUF7779"/>
</dbReference>
<dbReference type="InterPro" id="IPR053137">
    <property type="entry name" value="NLR-like"/>
</dbReference>
<evidence type="ECO:0000259" key="3">
    <source>
        <dbReference type="Pfam" id="PF25000"/>
    </source>
</evidence>
<dbReference type="Pfam" id="PF13374">
    <property type="entry name" value="TPR_10"/>
    <property type="match status" value="2"/>
</dbReference>
<organism evidence="4 5">
    <name type="scientific">Glonium stellatum</name>
    <dbReference type="NCBI Taxonomy" id="574774"/>
    <lineage>
        <taxon>Eukaryota</taxon>
        <taxon>Fungi</taxon>
        <taxon>Dikarya</taxon>
        <taxon>Ascomycota</taxon>
        <taxon>Pezizomycotina</taxon>
        <taxon>Dothideomycetes</taxon>
        <taxon>Pleosporomycetidae</taxon>
        <taxon>Gloniales</taxon>
        <taxon>Gloniaceae</taxon>
        <taxon>Glonium</taxon>
    </lineage>
</organism>
<dbReference type="Gene3D" id="3.40.50.300">
    <property type="entry name" value="P-loop containing nucleotide triphosphate hydrolases"/>
    <property type="match status" value="1"/>
</dbReference>
<feature type="region of interest" description="Disordered" evidence="1">
    <location>
        <begin position="473"/>
        <end position="503"/>
    </location>
</feature>
<evidence type="ECO:0000313" key="4">
    <source>
        <dbReference type="EMBL" id="OCL02771.1"/>
    </source>
</evidence>
<dbReference type="Proteomes" id="UP000250140">
    <property type="component" value="Unassembled WGS sequence"/>
</dbReference>
<dbReference type="InterPro" id="IPR027417">
    <property type="entry name" value="P-loop_NTPase"/>
</dbReference>
<dbReference type="OrthoDB" id="1658288at2759"/>
<proteinExistence type="predicted"/>
<evidence type="ECO:0000259" key="2">
    <source>
        <dbReference type="Pfam" id="PF17107"/>
    </source>
</evidence>
<dbReference type="SUPFAM" id="SSF52540">
    <property type="entry name" value="P-loop containing nucleoside triphosphate hydrolases"/>
    <property type="match status" value="1"/>
</dbReference>
<evidence type="ECO:0000256" key="1">
    <source>
        <dbReference type="SAM" id="MobiDB-lite"/>
    </source>
</evidence>
<dbReference type="Pfam" id="PF25000">
    <property type="entry name" value="DUF7779"/>
    <property type="match status" value="1"/>
</dbReference>
<sequence>MAEALAVIGIVANIIQLVDFGSRVLKRLEDYQSKLGEVPEAFRHIKAELPALLDALQQTKAAIDAGSLQDKTEKALLPAVEGCGVQIGLLNDVIIKALPESGDSWTRRGKKAARSLWYDAKVEKITAVVRGYIQTLTYHAATSSTLRPLADRTLSRPAPSSTVPFRRDPHFVDREILAEIDAKSQKSASRVALVGLGGVGKSQLAVEYSYRIREKSPATWVFWVHAGTAARFEEGYRKIAERTKLPGWNQSDVDILSLVYSWLCDEANGRWVMIIDNADDLAVFSRNGNASSNAQAALLESLPQSPNGSILITSRNRKVAFRLTGSSADIINVHPMDQVHSLALLRNKLEGSDDSIKQDDAVALVEALDYMPLAITQAAAYISQRAPRATVSKYLQNLRKGDKDRAKLLDMDIGDLRRDGTASNSIIGTWQISFEHIRKERPSAARLLSLMSLFDRQGIPQSLLVGHYQEDNEANSDFGENDANPDSEDNDTKSDSEDDNDNSDFEDDLNTLMSFSLVASDVDGHRFEMHRLVQFSTRKWLELQGKLEGWKKKYVTLMYNSYPIREYENWKVCQALFPHAQAALACRPTDYRALEAWASVLYNAAWYAVGIGNYDVASEMNQSALKAREAALGAEHPTTLCNINELALIFKSRGKYDEAEAMHRQVLEAQEKVLGKEHPHTLISASNLGYVFEGQGKYNEAEAMYRQVLEAREKVLGKEHPRTLASVSNLGQVLTSQGKYNEAETMCRRGLEAQEKVLGKEHPHTLISVSNLSRVFQSQGKYDKAEAMYRQVLEAQEKVLGKEHPHTLTSVCNLGQILTSQGKYNEAETMCRRGLEAQEKVLGKEHPHTLMSASNLASTLWCQGRWKKAEGLDVQVLEARKRVLGVEHPETLKSMHNLALTLESQGRKNEALSLLENCFHLRKQVLGLNHPDTESALETLNYWGRSS</sequence>
<dbReference type="SMART" id="SM00028">
    <property type="entry name" value="TPR"/>
    <property type="match status" value="6"/>
</dbReference>
<dbReference type="SUPFAM" id="SSF48452">
    <property type="entry name" value="TPR-like"/>
    <property type="match status" value="1"/>
</dbReference>
<dbReference type="InterPro" id="IPR019734">
    <property type="entry name" value="TPR_rpt"/>
</dbReference>
<dbReference type="NCBIfam" id="NF040586">
    <property type="entry name" value="FxSxx_TPR"/>
    <property type="match status" value="1"/>
</dbReference>
<feature type="domain" description="NACHT-NTPase and P-loop NTPases N-terminal" evidence="2">
    <location>
        <begin position="11"/>
        <end position="136"/>
    </location>
</feature>
<dbReference type="PANTHER" id="PTHR46082:SF6">
    <property type="entry name" value="AAA+ ATPASE DOMAIN-CONTAINING PROTEIN-RELATED"/>
    <property type="match status" value="1"/>
</dbReference>
<keyword evidence="5" id="KW-1185">Reference proteome</keyword>
<reference evidence="4 5" key="1">
    <citation type="journal article" date="2016" name="Nat. Commun.">
        <title>Ectomycorrhizal ecology is imprinted in the genome of the dominant symbiotic fungus Cenococcum geophilum.</title>
        <authorList>
            <consortium name="DOE Joint Genome Institute"/>
            <person name="Peter M."/>
            <person name="Kohler A."/>
            <person name="Ohm R.A."/>
            <person name="Kuo A."/>
            <person name="Krutzmann J."/>
            <person name="Morin E."/>
            <person name="Arend M."/>
            <person name="Barry K.W."/>
            <person name="Binder M."/>
            <person name="Choi C."/>
            <person name="Clum A."/>
            <person name="Copeland A."/>
            <person name="Grisel N."/>
            <person name="Haridas S."/>
            <person name="Kipfer T."/>
            <person name="LaButti K."/>
            <person name="Lindquist E."/>
            <person name="Lipzen A."/>
            <person name="Maire R."/>
            <person name="Meier B."/>
            <person name="Mihaltcheva S."/>
            <person name="Molinier V."/>
            <person name="Murat C."/>
            <person name="Poggeler S."/>
            <person name="Quandt C.A."/>
            <person name="Sperisen C."/>
            <person name="Tritt A."/>
            <person name="Tisserant E."/>
            <person name="Crous P.W."/>
            <person name="Henrissat B."/>
            <person name="Nehls U."/>
            <person name="Egli S."/>
            <person name="Spatafora J.W."/>
            <person name="Grigoriev I.V."/>
            <person name="Martin F.M."/>
        </authorList>
    </citation>
    <scope>NUCLEOTIDE SEQUENCE [LARGE SCALE GENOMIC DNA]</scope>
    <source>
        <strain evidence="4 5">CBS 207.34</strain>
    </source>
</reference>
<feature type="compositionally biased region" description="Acidic residues" evidence="1">
    <location>
        <begin position="473"/>
        <end position="489"/>
    </location>
</feature>
<dbReference type="Pfam" id="PF17107">
    <property type="entry name" value="SesA"/>
    <property type="match status" value="1"/>
</dbReference>
<name>A0A8E2EQI0_9PEZI</name>
<dbReference type="Gene3D" id="1.25.40.10">
    <property type="entry name" value="Tetratricopeptide repeat domain"/>
    <property type="match status" value="2"/>
</dbReference>
<dbReference type="Pfam" id="PF13424">
    <property type="entry name" value="TPR_12"/>
    <property type="match status" value="3"/>
</dbReference>
<dbReference type="AlphaFoldDB" id="A0A8E2EQI0"/>
<dbReference type="InterPro" id="IPR011990">
    <property type="entry name" value="TPR-like_helical_dom_sf"/>
</dbReference>
<gene>
    <name evidence="4" type="ORF">AOQ84DRAFT_392731</name>
</gene>
<dbReference type="EMBL" id="KV750881">
    <property type="protein sequence ID" value="OCL02771.1"/>
    <property type="molecule type" value="Genomic_DNA"/>
</dbReference>
<protein>
    <submittedName>
        <fullName evidence="4">TPR-like protein</fullName>
    </submittedName>
</protein>
<dbReference type="InterPro" id="IPR031352">
    <property type="entry name" value="SesA"/>
</dbReference>
<accession>A0A8E2EQI0</accession>
<dbReference type="PANTHER" id="PTHR46082">
    <property type="entry name" value="ATP/GTP-BINDING PROTEIN-RELATED"/>
    <property type="match status" value="1"/>
</dbReference>
<feature type="domain" description="DUF7779" evidence="3">
    <location>
        <begin position="438"/>
        <end position="541"/>
    </location>
</feature>